<keyword evidence="1" id="KW-0328">Glycosyltransferase</keyword>
<dbReference type="PANTHER" id="PTHR12526:SF510">
    <property type="entry name" value="D-INOSITOL 3-PHOSPHATE GLYCOSYLTRANSFERASE"/>
    <property type="match status" value="1"/>
</dbReference>
<dbReference type="Proteomes" id="UP000527324">
    <property type="component" value="Unassembled WGS sequence"/>
</dbReference>
<keyword evidence="6" id="KW-1185">Reference proteome</keyword>
<evidence type="ECO:0000259" key="4">
    <source>
        <dbReference type="Pfam" id="PF13439"/>
    </source>
</evidence>
<feature type="compositionally biased region" description="Basic and acidic residues" evidence="3">
    <location>
        <begin position="358"/>
        <end position="367"/>
    </location>
</feature>
<reference evidence="5 6" key="1">
    <citation type="submission" date="2020-08" db="EMBL/GenBank/DDBJ databases">
        <title>Genomic Encyclopedia of Type Strains, Phase IV (KMG-IV): sequencing the most valuable type-strain genomes for metagenomic binning, comparative biology and taxonomic classification.</title>
        <authorList>
            <person name="Goeker M."/>
        </authorList>
    </citation>
    <scope>NUCLEOTIDE SEQUENCE [LARGE SCALE GENOMIC DNA]</scope>
    <source>
        <strain evidence="5 6">DSM 4731</strain>
    </source>
</reference>
<evidence type="ECO:0000313" key="5">
    <source>
        <dbReference type="EMBL" id="MBB5740316.1"/>
    </source>
</evidence>
<dbReference type="CDD" id="cd03801">
    <property type="entry name" value="GT4_PimA-like"/>
    <property type="match status" value="1"/>
</dbReference>
<evidence type="ECO:0000256" key="2">
    <source>
        <dbReference type="ARBA" id="ARBA00022679"/>
    </source>
</evidence>
<gene>
    <name evidence="5" type="ORF">GGQ93_002034</name>
</gene>
<feature type="compositionally biased region" description="Low complexity" evidence="3">
    <location>
        <begin position="370"/>
        <end position="384"/>
    </location>
</feature>
<dbReference type="RefSeq" id="WP_183216760.1">
    <property type="nucleotide sequence ID" value="NZ_CAJFZW010000018.1"/>
</dbReference>
<organism evidence="5 6">
    <name type="scientific">Brevundimonas aurantiaca</name>
    <dbReference type="NCBI Taxonomy" id="74316"/>
    <lineage>
        <taxon>Bacteria</taxon>
        <taxon>Pseudomonadati</taxon>
        <taxon>Pseudomonadota</taxon>
        <taxon>Alphaproteobacteria</taxon>
        <taxon>Caulobacterales</taxon>
        <taxon>Caulobacteraceae</taxon>
        <taxon>Brevundimonas</taxon>
    </lineage>
</organism>
<evidence type="ECO:0000313" key="6">
    <source>
        <dbReference type="Proteomes" id="UP000527324"/>
    </source>
</evidence>
<keyword evidence="2 5" id="KW-0808">Transferase</keyword>
<dbReference type="Pfam" id="PF13692">
    <property type="entry name" value="Glyco_trans_1_4"/>
    <property type="match status" value="1"/>
</dbReference>
<proteinExistence type="predicted"/>
<dbReference type="GO" id="GO:0016757">
    <property type="term" value="F:glycosyltransferase activity"/>
    <property type="evidence" value="ECO:0007669"/>
    <property type="project" value="UniProtKB-KW"/>
</dbReference>
<dbReference type="PANTHER" id="PTHR12526">
    <property type="entry name" value="GLYCOSYLTRANSFERASE"/>
    <property type="match status" value="1"/>
</dbReference>
<protein>
    <submittedName>
        <fullName evidence="5">Glycosyltransferase involved in cell wall biosynthesis</fullName>
    </submittedName>
</protein>
<accession>A0A7W9C7H5</accession>
<dbReference type="AlphaFoldDB" id="A0A7W9C7H5"/>
<comment type="caution">
    <text evidence="5">The sequence shown here is derived from an EMBL/GenBank/DDBJ whole genome shotgun (WGS) entry which is preliminary data.</text>
</comment>
<evidence type="ECO:0000256" key="1">
    <source>
        <dbReference type="ARBA" id="ARBA00022676"/>
    </source>
</evidence>
<dbReference type="EMBL" id="JACHOQ010000004">
    <property type="protein sequence ID" value="MBB5740316.1"/>
    <property type="molecule type" value="Genomic_DNA"/>
</dbReference>
<sequence length="384" mass="42002">MRVAVVLPRGCGFRPDRANSMETVVRTLAAHARSQSAVTLICDADQATASDPRLLTVPPGLGGRARNRRIKALLETLQPDVVEYHQQLKSASDLAAEGPPATYVLYRHTRIKPPRHPLDAWRYGRRLARFDRLVFVSEAAGQEFAADYPALADRVSVVCNPIAVEAWRADPADKEKLILFCGRAMADKGLDLFCIALARALDAHPDWRGALVLGDWERHQAWADPYLGLLDRFGDRVEILKSAPLEAVRAVTRRAAIAATPSRVREALGLTALEAHAAGCALVSSGRGGLREASGDHALYVEVDGPDPLAAALERLITEPETRLALARSGQTFVAEVHAPEARAAQLDRLREAWTEQARRRRAEAPPRPRFSLPRLGLPPLGRA</sequence>
<feature type="domain" description="Glycosyltransferase subfamily 4-like N-terminal" evidence="4">
    <location>
        <begin position="21"/>
        <end position="164"/>
    </location>
</feature>
<dbReference type="Gene3D" id="3.40.50.2000">
    <property type="entry name" value="Glycogen Phosphorylase B"/>
    <property type="match status" value="2"/>
</dbReference>
<dbReference type="InterPro" id="IPR028098">
    <property type="entry name" value="Glyco_trans_4-like_N"/>
</dbReference>
<dbReference type="SUPFAM" id="SSF53756">
    <property type="entry name" value="UDP-Glycosyltransferase/glycogen phosphorylase"/>
    <property type="match status" value="1"/>
</dbReference>
<evidence type="ECO:0000256" key="3">
    <source>
        <dbReference type="SAM" id="MobiDB-lite"/>
    </source>
</evidence>
<feature type="region of interest" description="Disordered" evidence="3">
    <location>
        <begin position="358"/>
        <end position="384"/>
    </location>
</feature>
<dbReference type="Pfam" id="PF13439">
    <property type="entry name" value="Glyco_transf_4"/>
    <property type="match status" value="1"/>
</dbReference>
<name>A0A7W9C7H5_9CAUL</name>